<dbReference type="InterPro" id="IPR020472">
    <property type="entry name" value="WD40_PAC1"/>
</dbReference>
<organism evidence="7 8">
    <name type="scientific">Smittium culicis</name>
    <dbReference type="NCBI Taxonomy" id="133412"/>
    <lineage>
        <taxon>Eukaryota</taxon>
        <taxon>Fungi</taxon>
        <taxon>Fungi incertae sedis</taxon>
        <taxon>Zoopagomycota</taxon>
        <taxon>Kickxellomycotina</taxon>
        <taxon>Harpellomycetes</taxon>
        <taxon>Harpellales</taxon>
        <taxon>Legeriomycetaceae</taxon>
        <taxon>Smittium</taxon>
    </lineage>
</organism>
<dbReference type="InterPro" id="IPR036322">
    <property type="entry name" value="WD40_repeat_dom_sf"/>
</dbReference>
<feature type="repeat" description="WD" evidence="4">
    <location>
        <begin position="255"/>
        <end position="297"/>
    </location>
</feature>
<reference evidence="7 8" key="1">
    <citation type="submission" date="2017-01" db="EMBL/GenBank/DDBJ databases">
        <authorList>
            <person name="Mah S.A."/>
            <person name="Swanson W.J."/>
            <person name="Moy G.W."/>
            <person name="Vacquier V.D."/>
        </authorList>
    </citation>
    <scope>NUCLEOTIDE SEQUENCE [LARGE SCALE GENOMIC DNA]</scope>
    <source>
        <strain evidence="7 8">GSMNP</strain>
    </source>
</reference>
<evidence type="ECO:0000313" key="8">
    <source>
        <dbReference type="Proteomes" id="UP000187283"/>
    </source>
</evidence>
<feature type="coiled-coil region" evidence="5">
    <location>
        <begin position="20"/>
        <end position="51"/>
    </location>
</feature>
<accession>A0A1R1XRJ9</accession>
<feature type="repeat" description="WD" evidence="4">
    <location>
        <begin position="298"/>
        <end position="340"/>
    </location>
</feature>
<comment type="caution">
    <text evidence="7">The sequence shown here is derived from an EMBL/GenBank/DDBJ whole genome shotgun (WGS) entry which is preliminary data.</text>
</comment>
<evidence type="ECO:0000256" key="3">
    <source>
        <dbReference type="ARBA" id="ARBA00022737"/>
    </source>
</evidence>
<dbReference type="AlphaFoldDB" id="A0A1R1XRJ9"/>
<dbReference type="SMART" id="SM00320">
    <property type="entry name" value="WD40"/>
    <property type="match status" value="4"/>
</dbReference>
<keyword evidence="1" id="KW-0597">Phosphoprotein</keyword>
<evidence type="ECO:0000256" key="6">
    <source>
        <dbReference type="SAM" id="MobiDB-lite"/>
    </source>
</evidence>
<dbReference type="Pfam" id="PF00400">
    <property type="entry name" value="WD40"/>
    <property type="match status" value="3"/>
</dbReference>
<keyword evidence="8" id="KW-1185">Reference proteome</keyword>
<dbReference type="PROSITE" id="PS50294">
    <property type="entry name" value="WD_REPEATS_REGION"/>
    <property type="match status" value="1"/>
</dbReference>
<evidence type="ECO:0000256" key="4">
    <source>
        <dbReference type="PROSITE-ProRule" id="PRU00221"/>
    </source>
</evidence>
<feature type="region of interest" description="Disordered" evidence="6">
    <location>
        <begin position="492"/>
        <end position="548"/>
    </location>
</feature>
<proteinExistence type="predicted"/>
<dbReference type="InterPro" id="IPR019775">
    <property type="entry name" value="WD40_repeat_CS"/>
</dbReference>
<keyword evidence="5" id="KW-0175">Coiled coil</keyword>
<dbReference type="PROSITE" id="PS00678">
    <property type="entry name" value="WD_REPEATS_1"/>
    <property type="match status" value="1"/>
</dbReference>
<protein>
    <submittedName>
        <fullName evidence="7">Putative WD repeat-containing protein</fullName>
    </submittedName>
</protein>
<evidence type="ECO:0000313" key="7">
    <source>
        <dbReference type="EMBL" id="OMJ17248.1"/>
    </source>
</evidence>
<keyword evidence="2 4" id="KW-0853">WD repeat</keyword>
<dbReference type="PANTHER" id="PTHR14091:SF0">
    <property type="entry name" value="PERIODIC TRYPTOPHAN PROTEIN 1 HOMOLOG"/>
    <property type="match status" value="1"/>
</dbReference>
<dbReference type="OrthoDB" id="270624at2759"/>
<dbReference type="GO" id="GO:0005634">
    <property type="term" value="C:nucleus"/>
    <property type="evidence" value="ECO:0007669"/>
    <property type="project" value="TreeGrafter"/>
</dbReference>
<dbReference type="GO" id="GO:0006364">
    <property type="term" value="P:rRNA processing"/>
    <property type="evidence" value="ECO:0007669"/>
    <property type="project" value="InterPro"/>
</dbReference>
<evidence type="ECO:0000256" key="2">
    <source>
        <dbReference type="ARBA" id="ARBA00022574"/>
    </source>
</evidence>
<gene>
    <name evidence="7" type="ORF">AYI70_g6106</name>
</gene>
<dbReference type="EMBL" id="LSSN01002100">
    <property type="protein sequence ID" value="OMJ17248.1"/>
    <property type="molecule type" value="Genomic_DNA"/>
</dbReference>
<feature type="compositionally biased region" description="Polar residues" evidence="6">
    <location>
        <begin position="526"/>
        <end position="539"/>
    </location>
</feature>
<keyword evidence="3" id="KW-0677">Repeat</keyword>
<evidence type="ECO:0000256" key="1">
    <source>
        <dbReference type="ARBA" id="ARBA00022553"/>
    </source>
</evidence>
<dbReference type="PRINTS" id="PR00320">
    <property type="entry name" value="GPROTEINBRPT"/>
</dbReference>
<evidence type="ECO:0000256" key="5">
    <source>
        <dbReference type="SAM" id="Coils"/>
    </source>
</evidence>
<dbReference type="Proteomes" id="UP000187283">
    <property type="component" value="Unassembled WGS sequence"/>
</dbReference>
<dbReference type="SUPFAM" id="SSF50978">
    <property type="entry name" value="WD40 repeat-like"/>
    <property type="match status" value="1"/>
</dbReference>
<dbReference type="PANTHER" id="PTHR14091">
    <property type="entry name" value="PERIODIC TRYPTOPHAN PROTEIN 1"/>
    <property type="match status" value="1"/>
</dbReference>
<dbReference type="InterPro" id="IPR044285">
    <property type="entry name" value="PWP1"/>
</dbReference>
<dbReference type="InterPro" id="IPR015943">
    <property type="entry name" value="WD40/YVTN_repeat-like_dom_sf"/>
</dbReference>
<dbReference type="InterPro" id="IPR001680">
    <property type="entry name" value="WD40_rpt"/>
</dbReference>
<sequence length="548" mass="60906">MISAVAWVRKGIAAQQPLVIDYTDQELEQFEKEAQNELEQAQTALENAKISDSAKTTFIEQQIDQDNDLEEFDMDNYDNEDDLEENTRLFDTDITDNNLSMFPNVSTLLEIKGQQQNDPYIDLDDGDNQSEIEELEIDPRDNMIVVAKTELEISSLEVYIYENEMENLYVHHDIMLPSYPLCIEWLGHKVGKQSGQPGIGNYAAVGTFDPTIEIWNLDVVDVILPELVLGKPKKKLNNKNRKKSKKMSAVDKIDESTHTDAVMGLSWNKNVMNILASSSADTTVKIWDLNDGSCLKTLRHHSDKVQSVQWHPTQSPILATGSYDKSISIVDTRSNDSTYPSVTVGSDVEGVTWDIHNENCFYVNLESGQVLYYDIRNIPSTPNKQKNKLTTPIFSIDAHSGCSCSSLDIHPTIKNCIVTSGTNDNLVKLWNTSNDNKGVSLVTSRDLGVGKIFSCRFCPDSEFDVSVGGDGGKLSVWDLSSNSGVVSSFKLPPTINGAPRPKKNRPVVSASTGNFGDNSDDEHTETLISEIQGRNSNNDDGMDISDDE</sequence>
<dbReference type="Gene3D" id="2.130.10.10">
    <property type="entry name" value="YVTN repeat-like/Quinoprotein amine dehydrogenase"/>
    <property type="match status" value="2"/>
</dbReference>
<dbReference type="STRING" id="133412.A0A1R1XRJ9"/>
<name>A0A1R1XRJ9_9FUNG</name>
<dbReference type="PROSITE" id="PS50082">
    <property type="entry name" value="WD_REPEATS_2"/>
    <property type="match status" value="2"/>
</dbReference>